<dbReference type="SUPFAM" id="SSF52540">
    <property type="entry name" value="P-loop containing nucleoside triphosphate hydrolases"/>
    <property type="match status" value="1"/>
</dbReference>
<protein>
    <recommendedName>
        <fullName evidence="1">NB-ARC domain-containing protein</fullName>
    </recommendedName>
</protein>
<keyword evidence="3" id="KW-1185">Reference proteome</keyword>
<reference evidence="3" key="2">
    <citation type="submission" date="2015-01" db="EMBL/GenBank/DDBJ databases">
        <title>Evolutionary Origins and Diversification of the Mycorrhizal Mutualists.</title>
        <authorList>
            <consortium name="DOE Joint Genome Institute"/>
            <consortium name="Mycorrhizal Genomics Consortium"/>
            <person name="Kohler A."/>
            <person name="Kuo A."/>
            <person name="Nagy L.G."/>
            <person name="Floudas D."/>
            <person name="Copeland A."/>
            <person name="Barry K.W."/>
            <person name="Cichocki N."/>
            <person name="Veneault-Fourrey C."/>
            <person name="LaButti K."/>
            <person name="Lindquist E.A."/>
            <person name="Lipzen A."/>
            <person name="Lundell T."/>
            <person name="Morin E."/>
            <person name="Murat C."/>
            <person name="Riley R."/>
            <person name="Ohm R."/>
            <person name="Sun H."/>
            <person name="Tunlid A."/>
            <person name="Henrissat B."/>
            <person name="Grigoriev I.V."/>
            <person name="Hibbett D.S."/>
            <person name="Martin F."/>
        </authorList>
    </citation>
    <scope>NUCLEOTIDE SEQUENCE [LARGE SCALE GENOMIC DNA]</scope>
    <source>
        <strain evidence="3">UH-Slu-Lm8-n1</strain>
    </source>
</reference>
<evidence type="ECO:0000313" key="3">
    <source>
        <dbReference type="Proteomes" id="UP000054485"/>
    </source>
</evidence>
<dbReference type="Gene3D" id="3.40.50.300">
    <property type="entry name" value="P-loop containing nucleotide triphosphate hydrolases"/>
    <property type="match status" value="1"/>
</dbReference>
<dbReference type="STRING" id="930992.A0A0D0AVF7"/>
<dbReference type="HOGENOM" id="CLU_066376_0_0_1"/>
<dbReference type="Pfam" id="PF00931">
    <property type="entry name" value="NB-ARC"/>
    <property type="match status" value="1"/>
</dbReference>
<feature type="non-terminal residue" evidence="2">
    <location>
        <position position="1"/>
    </location>
</feature>
<dbReference type="OrthoDB" id="2692859at2759"/>
<reference evidence="2 3" key="1">
    <citation type="submission" date="2014-04" db="EMBL/GenBank/DDBJ databases">
        <authorList>
            <consortium name="DOE Joint Genome Institute"/>
            <person name="Kuo A."/>
            <person name="Ruytinx J."/>
            <person name="Rineau F."/>
            <person name="Colpaert J."/>
            <person name="Kohler A."/>
            <person name="Nagy L.G."/>
            <person name="Floudas D."/>
            <person name="Copeland A."/>
            <person name="Barry K.W."/>
            <person name="Cichocki N."/>
            <person name="Veneault-Fourrey C."/>
            <person name="LaButti K."/>
            <person name="Lindquist E.A."/>
            <person name="Lipzen A."/>
            <person name="Lundell T."/>
            <person name="Morin E."/>
            <person name="Murat C."/>
            <person name="Sun H."/>
            <person name="Tunlid A."/>
            <person name="Henrissat B."/>
            <person name="Grigoriev I.V."/>
            <person name="Hibbett D.S."/>
            <person name="Martin F."/>
            <person name="Nordberg H.P."/>
            <person name="Cantor M.N."/>
            <person name="Hua S.X."/>
        </authorList>
    </citation>
    <scope>NUCLEOTIDE SEQUENCE [LARGE SCALE GENOMIC DNA]</scope>
    <source>
        <strain evidence="2 3">UH-Slu-Lm8-n1</strain>
    </source>
</reference>
<dbReference type="InterPro" id="IPR027417">
    <property type="entry name" value="P-loop_NTPase"/>
</dbReference>
<accession>A0A0D0AVF7</accession>
<dbReference type="Proteomes" id="UP000054485">
    <property type="component" value="Unassembled WGS sequence"/>
</dbReference>
<sequence length="293" mass="32147">GGIGKTSLAKAIIHDSVIAERFQGRRYFVSFDELDASRISTGIVRERICRAAGLDGRLTERWEEVTAFLTGADTILVIDHADALTATRNADSVARIIDDFASSSSVVLLLTTRSRHTTPYFATQFVSVSTLERKYARKTFERLLDGVDNHPLSVNIIARRAAQHEWSGAELLSAWKTNQAALLENGEGKSRSLRATVELSLNAPSVIALGDNARKLLEIIAFFPQGLNTMRVKALCPSAIADANALCAHSITHCEGNRFTMLSPVRLYLSHKTPNPGTGFLNTIRNLYYGELS</sequence>
<organism evidence="2 3">
    <name type="scientific">Suillus luteus UH-Slu-Lm8-n1</name>
    <dbReference type="NCBI Taxonomy" id="930992"/>
    <lineage>
        <taxon>Eukaryota</taxon>
        <taxon>Fungi</taxon>
        <taxon>Dikarya</taxon>
        <taxon>Basidiomycota</taxon>
        <taxon>Agaricomycotina</taxon>
        <taxon>Agaricomycetes</taxon>
        <taxon>Agaricomycetidae</taxon>
        <taxon>Boletales</taxon>
        <taxon>Suillineae</taxon>
        <taxon>Suillaceae</taxon>
        <taxon>Suillus</taxon>
    </lineage>
</organism>
<dbReference type="EMBL" id="KN835169">
    <property type="protein sequence ID" value="KIK45681.1"/>
    <property type="molecule type" value="Genomic_DNA"/>
</dbReference>
<feature type="non-terminal residue" evidence="2">
    <location>
        <position position="293"/>
    </location>
</feature>
<dbReference type="InterPro" id="IPR002182">
    <property type="entry name" value="NB-ARC"/>
</dbReference>
<evidence type="ECO:0000259" key="1">
    <source>
        <dbReference type="Pfam" id="PF00931"/>
    </source>
</evidence>
<dbReference type="InParanoid" id="A0A0D0AVF7"/>
<feature type="domain" description="NB-ARC" evidence="1">
    <location>
        <begin position="1"/>
        <end position="140"/>
    </location>
</feature>
<gene>
    <name evidence="2" type="ORF">CY34DRAFT_50542</name>
</gene>
<proteinExistence type="predicted"/>
<evidence type="ECO:0000313" key="2">
    <source>
        <dbReference type="EMBL" id="KIK45681.1"/>
    </source>
</evidence>
<dbReference type="AlphaFoldDB" id="A0A0D0AVF7"/>
<dbReference type="GO" id="GO:0043531">
    <property type="term" value="F:ADP binding"/>
    <property type="evidence" value="ECO:0007669"/>
    <property type="project" value="InterPro"/>
</dbReference>
<name>A0A0D0AVF7_9AGAM</name>